<dbReference type="InterPro" id="IPR004827">
    <property type="entry name" value="bZIP"/>
</dbReference>
<name>A0AAN7LYN2_TRANT</name>
<reference evidence="10 11" key="1">
    <citation type="journal article" date="2023" name="Hortic Res">
        <title>Pangenome of water caltrop reveals structural variations and asymmetric subgenome divergence after allopolyploidization.</title>
        <authorList>
            <person name="Zhang X."/>
            <person name="Chen Y."/>
            <person name="Wang L."/>
            <person name="Yuan Y."/>
            <person name="Fang M."/>
            <person name="Shi L."/>
            <person name="Lu R."/>
            <person name="Comes H.P."/>
            <person name="Ma Y."/>
            <person name="Chen Y."/>
            <person name="Huang G."/>
            <person name="Zhou Y."/>
            <person name="Zheng Z."/>
            <person name="Qiu Y."/>
        </authorList>
    </citation>
    <scope>NUCLEOTIDE SEQUENCE [LARGE SCALE GENOMIC DNA]</scope>
    <source>
        <strain evidence="10">F231</strain>
    </source>
</reference>
<dbReference type="EMBL" id="JAXQNO010000008">
    <property type="protein sequence ID" value="KAK4793709.1"/>
    <property type="molecule type" value="Genomic_DNA"/>
</dbReference>
<evidence type="ECO:0000256" key="3">
    <source>
        <dbReference type="ARBA" id="ARBA00023125"/>
    </source>
</evidence>
<dbReference type="PANTHER" id="PTHR46324:SF3">
    <property type="entry name" value="BASIC LEUCINE ZIPPER 43-RELATED"/>
    <property type="match status" value="1"/>
</dbReference>
<evidence type="ECO:0000256" key="5">
    <source>
        <dbReference type="ARBA" id="ARBA00023242"/>
    </source>
</evidence>
<dbReference type="Pfam" id="PF00170">
    <property type="entry name" value="bZIP_1"/>
    <property type="match status" value="1"/>
</dbReference>
<evidence type="ECO:0000259" key="9">
    <source>
        <dbReference type="PROSITE" id="PS50217"/>
    </source>
</evidence>
<sequence>MAIGFLNLSLFSPLIKSFSRPASPDTSPPSSITSPPCNRSTSIFNLIRSICTSFMELGGHECQFYPTSLSPHFFSQPLTIQDQIHTLPLDRLSGILPQTYSSQLVFPHAVQDIIAATTPPQLSQSLGNNSTSDESEKGLINERRRRRMVSNRESARRSRMRKQRQLDELWSMVIWLRNENSQLVDKLNRASERSEEVTKENAQLKEEMSELRQFGHLTWHGNVISVVCHSVDLGVNDQHGIGGITMNQHGKKNRALGLCLGALPLPLSFFSSLSSYFAGRAFLIFESTASCSSEYDVPDEAYEAIESSRPLEQCSAVQFQSTSCIVI</sequence>
<keyword evidence="5" id="KW-0539">Nucleus</keyword>
<dbReference type="Proteomes" id="UP001346149">
    <property type="component" value="Unassembled WGS sequence"/>
</dbReference>
<evidence type="ECO:0000256" key="1">
    <source>
        <dbReference type="ARBA" id="ARBA00004123"/>
    </source>
</evidence>
<comment type="caution">
    <text evidence="10">The sequence shown here is derived from an EMBL/GenBank/DDBJ whole genome shotgun (WGS) entry which is preliminary data.</text>
</comment>
<dbReference type="PROSITE" id="PS50217">
    <property type="entry name" value="BZIP"/>
    <property type="match status" value="1"/>
</dbReference>
<evidence type="ECO:0000256" key="8">
    <source>
        <dbReference type="SAM" id="SignalP"/>
    </source>
</evidence>
<protein>
    <recommendedName>
        <fullName evidence="9">BZIP domain-containing protein</fullName>
    </recommendedName>
</protein>
<feature type="chain" id="PRO_5042886961" description="BZIP domain-containing protein" evidence="8">
    <location>
        <begin position="18"/>
        <end position="327"/>
    </location>
</feature>
<dbReference type="CDD" id="cd14702">
    <property type="entry name" value="bZIP_plant_GBF1"/>
    <property type="match status" value="1"/>
</dbReference>
<dbReference type="PROSITE" id="PS00036">
    <property type="entry name" value="BZIP_BASIC"/>
    <property type="match status" value="1"/>
</dbReference>
<evidence type="ECO:0000256" key="6">
    <source>
        <dbReference type="SAM" id="Coils"/>
    </source>
</evidence>
<feature type="domain" description="BZIP" evidence="9">
    <location>
        <begin position="141"/>
        <end position="204"/>
    </location>
</feature>
<dbReference type="AlphaFoldDB" id="A0AAN7LYN2"/>
<evidence type="ECO:0000313" key="10">
    <source>
        <dbReference type="EMBL" id="KAK4793709.1"/>
    </source>
</evidence>
<dbReference type="InterPro" id="IPR045314">
    <property type="entry name" value="bZIP_plant_GBF1"/>
</dbReference>
<feature type="compositionally biased region" description="Polar residues" evidence="7">
    <location>
        <begin position="120"/>
        <end position="132"/>
    </location>
</feature>
<dbReference type="FunFam" id="1.20.5.170:FF:000020">
    <property type="entry name" value="BZIP transcription factor"/>
    <property type="match status" value="1"/>
</dbReference>
<feature type="coiled-coil region" evidence="6">
    <location>
        <begin position="180"/>
        <end position="214"/>
    </location>
</feature>
<dbReference type="GO" id="GO:0005634">
    <property type="term" value="C:nucleus"/>
    <property type="evidence" value="ECO:0007669"/>
    <property type="project" value="UniProtKB-SubCell"/>
</dbReference>
<accession>A0AAN7LYN2</accession>
<feature type="signal peptide" evidence="8">
    <location>
        <begin position="1"/>
        <end position="17"/>
    </location>
</feature>
<keyword evidence="8" id="KW-0732">Signal</keyword>
<proteinExistence type="predicted"/>
<keyword evidence="2" id="KW-0805">Transcription regulation</keyword>
<keyword evidence="3" id="KW-0238">DNA-binding</keyword>
<evidence type="ECO:0000256" key="7">
    <source>
        <dbReference type="SAM" id="MobiDB-lite"/>
    </source>
</evidence>
<keyword evidence="6" id="KW-0175">Coiled coil</keyword>
<dbReference type="Gene3D" id="1.20.5.170">
    <property type="match status" value="1"/>
</dbReference>
<gene>
    <name evidence="10" type="ORF">SAY86_024144</name>
</gene>
<keyword evidence="11" id="KW-1185">Reference proteome</keyword>
<dbReference type="SUPFAM" id="SSF57959">
    <property type="entry name" value="Leucine zipper domain"/>
    <property type="match status" value="1"/>
</dbReference>
<keyword evidence="4" id="KW-0804">Transcription</keyword>
<dbReference type="GO" id="GO:0003677">
    <property type="term" value="F:DNA binding"/>
    <property type="evidence" value="ECO:0007669"/>
    <property type="project" value="UniProtKB-KW"/>
</dbReference>
<dbReference type="InterPro" id="IPR046347">
    <property type="entry name" value="bZIP_sf"/>
</dbReference>
<evidence type="ECO:0000313" key="11">
    <source>
        <dbReference type="Proteomes" id="UP001346149"/>
    </source>
</evidence>
<dbReference type="SMART" id="SM00338">
    <property type="entry name" value="BRLZ"/>
    <property type="match status" value="1"/>
</dbReference>
<dbReference type="PANTHER" id="PTHR46324">
    <property type="entry name" value="BASIC LEUCINE ZIPPER 43-RELATED"/>
    <property type="match status" value="1"/>
</dbReference>
<evidence type="ECO:0000256" key="2">
    <source>
        <dbReference type="ARBA" id="ARBA00023015"/>
    </source>
</evidence>
<comment type="subcellular location">
    <subcellularLocation>
        <location evidence="1">Nucleus</location>
    </subcellularLocation>
</comment>
<organism evidence="10 11">
    <name type="scientific">Trapa natans</name>
    <name type="common">Water chestnut</name>
    <dbReference type="NCBI Taxonomy" id="22666"/>
    <lineage>
        <taxon>Eukaryota</taxon>
        <taxon>Viridiplantae</taxon>
        <taxon>Streptophyta</taxon>
        <taxon>Embryophyta</taxon>
        <taxon>Tracheophyta</taxon>
        <taxon>Spermatophyta</taxon>
        <taxon>Magnoliopsida</taxon>
        <taxon>eudicotyledons</taxon>
        <taxon>Gunneridae</taxon>
        <taxon>Pentapetalae</taxon>
        <taxon>rosids</taxon>
        <taxon>malvids</taxon>
        <taxon>Myrtales</taxon>
        <taxon>Lythraceae</taxon>
        <taxon>Trapa</taxon>
    </lineage>
</organism>
<dbReference type="InterPro" id="IPR044521">
    <property type="entry name" value="AtbZIP8/43"/>
</dbReference>
<feature type="region of interest" description="Disordered" evidence="7">
    <location>
        <begin position="120"/>
        <end position="159"/>
    </location>
</feature>
<evidence type="ECO:0000256" key="4">
    <source>
        <dbReference type="ARBA" id="ARBA00023163"/>
    </source>
</evidence>
<dbReference type="GO" id="GO:0046983">
    <property type="term" value="F:protein dimerization activity"/>
    <property type="evidence" value="ECO:0007669"/>
    <property type="project" value="UniProtKB-ARBA"/>
</dbReference>
<dbReference type="GO" id="GO:0003700">
    <property type="term" value="F:DNA-binding transcription factor activity"/>
    <property type="evidence" value="ECO:0007669"/>
    <property type="project" value="InterPro"/>
</dbReference>